<evidence type="ECO:0000256" key="6">
    <source>
        <dbReference type="RuleBase" id="RU003512"/>
    </source>
</evidence>
<evidence type="ECO:0000256" key="7">
    <source>
        <dbReference type="SAM" id="SignalP"/>
    </source>
</evidence>
<evidence type="ECO:0000256" key="2">
    <source>
        <dbReference type="ARBA" id="ARBA00011028"/>
    </source>
</evidence>
<dbReference type="InterPro" id="IPR006129">
    <property type="entry name" value="AdhesinB"/>
</dbReference>
<dbReference type="InterPro" id="IPR050492">
    <property type="entry name" value="Bact_metal-bind_prot9"/>
</dbReference>
<gene>
    <name evidence="8" type="primary">mntA</name>
    <name evidence="8" type="ORF">GCM10023188_14650</name>
</gene>
<dbReference type="RefSeq" id="WP_345157941.1">
    <property type="nucleotide sequence ID" value="NZ_BAABHC010000005.1"/>
</dbReference>
<dbReference type="PRINTS" id="PR00690">
    <property type="entry name" value="ADHESNFAMILY"/>
</dbReference>
<sequence>MKTTCLLLLLLISLFSIACTQTDSKAPLPAGERMKVVTTTSILGDAVQHIVGDVADVVSIMGSGVDPHLYKATQGDLQKLTDADVVVYNGLHLEGKMGEVMKKLGRQKTIVTATAGIPEASLRQSPQFQGSHDPHVWFDVELWQQVAQHLSQELQRKDPANAALYQQNTQTYLQELEELDKWVTQQIQSIPEQQRILITAHDAFGYFGDAYGIQVRGLQGISTVSEFGLQDISSLVNFIVDNKVKAVFVESSVSPKAIEAVVVGSEQKGHQLKIGGTLYSDALGEAGTPEGTFTGMVRHNVNTVVSSLK</sequence>
<protein>
    <submittedName>
        <fullName evidence="8">Manganese ABC transporter substrate-binding protein/adhesin MntA</fullName>
    </submittedName>
</protein>
<evidence type="ECO:0000256" key="4">
    <source>
        <dbReference type="ARBA" id="ARBA00022723"/>
    </source>
</evidence>
<dbReference type="PRINTS" id="PR00691">
    <property type="entry name" value="ADHESINB"/>
</dbReference>
<comment type="similarity">
    <text evidence="2 6">Belongs to the bacterial solute-binding protein 9 family.</text>
</comment>
<evidence type="ECO:0000313" key="8">
    <source>
        <dbReference type="EMBL" id="GAA4429360.1"/>
    </source>
</evidence>
<dbReference type="PROSITE" id="PS51257">
    <property type="entry name" value="PROKAR_LIPOPROTEIN"/>
    <property type="match status" value="1"/>
</dbReference>
<dbReference type="Pfam" id="PF01297">
    <property type="entry name" value="ZnuA"/>
    <property type="match status" value="1"/>
</dbReference>
<dbReference type="EMBL" id="BAABHC010000005">
    <property type="protein sequence ID" value="GAA4429360.1"/>
    <property type="molecule type" value="Genomic_DNA"/>
</dbReference>
<accession>A0ABP8LHV1</accession>
<comment type="subcellular location">
    <subcellularLocation>
        <location evidence="1">Cell envelope</location>
    </subcellularLocation>
</comment>
<organism evidence="8 9">
    <name type="scientific">Pontibacter saemangeumensis</name>
    <dbReference type="NCBI Taxonomy" id="1084525"/>
    <lineage>
        <taxon>Bacteria</taxon>
        <taxon>Pseudomonadati</taxon>
        <taxon>Bacteroidota</taxon>
        <taxon>Cytophagia</taxon>
        <taxon>Cytophagales</taxon>
        <taxon>Hymenobacteraceae</taxon>
        <taxon>Pontibacter</taxon>
    </lineage>
</organism>
<keyword evidence="5 7" id="KW-0732">Signal</keyword>
<evidence type="ECO:0000256" key="1">
    <source>
        <dbReference type="ARBA" id="ARBA00004196"/>
    </source>
</evidence>
<name>A0ABP8LHV1_9BACT</name>
<evidence type="ECO:0000256" key="3">
    <source>
        <dbReference type="ARBA" id="ARBA00022448"/>
    </source>
</evidence>
<dbReference type="PANTHER" id="PTHR42953">
    <property type="entry name" value="HIGH-AFFINITY ZINC UPTAKE SYSTEM PROTEIN ZNUA-RELATED"/>
    <property type="match status" value="1"/>
</dbReference>
<dbReference type="InterPro" id="IPR006127">
    <property type="entry name" value="ZnuA-like"/>
</dbReference>
<proteinExistence type="inferred from homology"/>
<keyword evidence="3 6" id="KW-0813">Transport</keyword>
<feature type="chain" id="PRO_5046535335" evidence="7">
    <location>
        <begin position="19"/>
        <end position="309"/>
    </location>
</feature>
<dbReference type="Gene3D" id="3.40.50.1980">
    <property type="entry name" value="Nitrogenase molybdenum iron protein domain"/>
    <property type="match status" value="2"/>
</dbReference>
<dbReference type="InterPro" id="IPR006128">
    <property type="entry name" value="Lipoprotein_PsaA-like"/>
</dbReference>
<reference evidence="9" key="1">
    <citation type="journal article" date="2019" name="Int. J. Syst. Evol. Microbiol.">
        <title>The Global Catalogue of Microorganisms (GCM) 10K type strain sequencing project: providing services to taxonomists for standard genome sequencing and annotation.</title>
        <authorList>
            <consortium name="The Broad Institute Genomics Platform"/>
            <consortium name="The Broad Institute Genome Sequencing Center for Infectious Disease"/>
            <person name="Wu L."/>
            <person name="Ma J."/>
        </authorList>
    </citation>
    <scope>NUCLEOTIDE SEQUENCE [LARGE SCALE GENOMIC DNA]</scope>
    <source>
        <strain evidence="9">JCM 17926</strain>
    </source>
</reference>
<keyword evidence="9" id="KW-1185">Reference proteome</keyword>
<comment type="caution">
    <text evidence="8">The sequence shown here is derived from an EMBL/GenBank/DDBJ whole genome shotgun (WGS) entry which is preliminary data.</text>
</comment>
<keyword evidence="4" id="KW-0479">Metal-binding</keyword>
<dbReference type="SUPFAM" id="SSF53807">
    <property type="entry name" value="Helical backbone' metal receptor"/>
    <property type="match status" value="1"/>
</dbReference>
<dbReference type="Proteomes" id="UP001500552">
    <property type="component" value="Unassembled WGS sequence"/>
</dbReference>
<evidence type="ECO:0000256" key="5">
    <source>
        <dbReference type="ARBA" id="ARBA00022729"/>
    </source>
</evidence>
<dbReference type="PANTHER" id="PTHR42953:SF1">
    <property type="entry name" value="METAL-BINDING PROTEIN HI_0362-RELATED"/>
    <property type="match status" value="1"/>
</dbReference>
<feature type="signal peptide" evidence="7">
    <location>
        <begin position="1"/>
        <end position="18"/>
    </location>
</feature>
<evidence type="ECO:0000313" key="9">
    <source>
        <dbReference type="Proteomes" id="UP001500552"/>
    </source>
</evidence>